<gene>
    <name evidence="2" type="ORF">SEMRO_452_G145820.1</name>
</gene>
<comment type="caution">
    <text evidence="2">The sequence shown here is derived from an EMBL/GenBank/DDBJ whole genome shotgun (WGS) entry which is preliminary data.</text>
</comment>
<dbReference type="Proteomes" id="UP001153069">
    <property type="component" value="Unassembled WGS sequence"/>
</dbReference>
<reference evidence="2" key="1">
    <citation type="submission" date="2020-06" db="EMBL/GenBank/DDBJ databases">
        <authorList>
            <consortium name="Plant Systems Biology data submission"/>
        </authorList>
    </citation>
    <scope>NUCLEOTIDE SEQUENCE</scope>
    <source>
        <strain evidence="2">D6</strain>
    </source>
</reference>
<feature type="region of interest" description="Disordered" evidence="1">
    <location>
        <begin position="58"/>
        <end position="80"/>
    </location>
</feature>
<feature type="compositionally biased region" description="Polar residues" evidence="1">
    <location>
        <begin position="62"/>
        <end position="80"/>
    </location>
</feature>
<evidence type="ECO:0000313" key="2">
    <source>
        <dbReference type="EMBL" id="CAB9510768.1"/>
    </source>
</evidence>
<evidence type="ECO:0000256" key="1">
    <source>
        <dbReference type="SAM" id="MobiDB-lite"/>
    </source>
</evidence>
<sequence length="216" mass="24169">MATKRYKRRKDDDAIHRAGMFLKLSKQGNAMTVNQAMEFAGFDESEMDDEALKRSIYRARDSIQQQAEGSKTTASNNSTAVTQPQPQAAFLPVPSIHAGPPTKPKGKMRLTIKQAHGGRKRQAELKEVRDNLFKQACNEFKAECDRKAAAKENGEKLDDFKSAEVICGDINQKYGQQLDGARIVARTVREYVRDGRMGQPINRRGNKGRIPPDVYG</sequence>
<protein>
    <submittedName>
        <fullName evidence="2">Uncharacterized protein</fullName>
    </submittedName>
</protein>
<proteinExistence type="predicted"/>
<name>A0A9N8DXI8_9STRA</name>
<keyword evidence="3" id="KW-1185">Reference proteome</keyword>
<evidence type="ECO:0000313" key="3">
    <source>
        <dbReference type="Proteomes" id="UP001153069"/>
    </source>
</evidence>
<organism evidence="2 3">
    <name type="scientific">Seminavis robusta</name>
    <dbReference type="NCBI Taxonomy" id="568900"/>
    <lineage>
        <taxon>Eukaryota</taxon>
        <taxon>Sar</taxon>
        <taxon>Stramenopiles</taxon>
        <taxon>Ochrophyta</taxon>
        <taxon>Bacillariophyta</taxon>
        <taxon>Bacillariophyceae</taxon>
        <taxon>Bacillariophycidae</taxon>
        <taxon>Naviculales</taxon>
        <taxon>Naviculaceae</taxon>
        <taxon>Seminavis</taxon>
    </lineage>
</organism>
<dbReference type="EMBL" id="CAICTM010000451">
    <property type="protein sequence ID" value="CAB9510768.1"/>
    <property type="molecule type" value="Genomic_DNA"/>
</dbReference>
<dbReference type="AlphaFoldDB" id="A0A9N8DXI8"/>
<feature type="region of interest" description="Disordered" evidence="1">
    <location>
        <begin position="197"/>
        <end position="216"/>
    </location>
</feature>
<accession>A0A9N8DXI8</accession>